<organism evidence="1 2">
    <name type="scientific">Acaulospora colombiana</name>
    <dbReference type="NCBI Taxonomy" id="27376"/>
    <lineage>
        <taxon>Eukaryota</taxon>
        <taxon>Fungi</taxon>
        <taxon>Fungi incertae sedis</taxon>
        <taxon>Mucoromycota</taxon>
        <taxon>Glomeromycotina</taxon>
        <taxon>Glomeromycetes</taxon>
        <taxon>Diversisporales</taxon>
        <taxon>Acaulosporaceae</taxon>
        <taxon>Acaulospora</taxon>
    </lineage>
</organism>
<comment type="caution">
    <text evidence="1">The sequence shown here is derived from an EMBL/GenBank/DDBJ whole genome shotgun (WGS) entry which is preliminary data.</text>
</comment>
<evidence type="ECO:0000313" key="1">
    <source>
        <dbReference type="EMBL" id="CAG8483755.1"/>
    </source>
</evidence>
<proteinExistence type="predicted"/>
<evidence type="ECO:0000313" key="2">
    <source>
        <dbReference type="Proteomes" id="UP000789525"/>
    </source>
</evidence>
<dbReference type="EMBL" id="CAJVPT010002579">
    <property type="protein sequence ID" value="CAG8483755.1"/>
    <property type="molecule type" value="Genomic_DNA"/>
</dbReference>
<name>A0ACA9KQF9_9GLOM</name>
<sequence length="142" mass="16494">MENDDAIKSDPNSQLKNREPFAVGDDYDILENGESLAVSDDYDILENGDIIEWVPYSQLKNRELLAVGGFGRVEKACWSSEPSDRPTMTEIVDQFSKWFFDMDDINDFYNSEELRKRLMEEPQQSSYIVKHSEAFYTSRSLE</sequence>
<gene>
    <name evidence="1" type="ORF">ACOLOM_LOCUS2090</name>
</gene>
<accession>A0ACA9KQF9</accession>
<keyword evidence="2" id="KW-1185">Reference proteome</keyword>
<reference evidence="1" key="1">
    <citation type="submission" date="2021-06" db="EMBL/GenBank/DDBJ databases">
        <authorList>
            <person name="Kallberg Y."/>
            <person name="Tangrot J."/>
            <person name="Rosling A."/>
        </authorList>
    </citation>
    <scope>NUCLEOTIDE SEQUENCE</scope>
    <source>
        <strain evidence="1">CL356</strain>
    </source>
</reference>
<protein>
    <submittedName>
        <fullName evidence="1">13855_t:CDS:1</fullName>
    </submittedName>
</protein>
<feature type="non-terminal residue" evidence="1">
    <location>
        <position position="142"/>
    </location>
</feature>
<dbReference type="Proteomes" id="UP000789525">
    <property type="component" value="Unassembled WGS sequence"/>
</dbReference>